<comment type="caution">
    <text evidence="1">The sequence shown here is derived from an EMBL/GenBank/DDBJ whole genome shotgun (WGS) entry which is preliminary data.</text>
</comment>
<protein>
    <submittedName>
        <fullName evidence="1">Uncharacterized protein</fullName>
    </submittedName>
</protein>
<name>A0ABW1ZNG5_9DEIO</name>
<sequence>MLSLWVAVNFDIIRKIRELAASGDGQARSEIDQLDGWIQAGDVSRLQAFEAGILQRAQDAYEFLSPTEAEHLKRLREDRHRCAHPALTLDGALYEPSPEQIRAYLVAATRALFTHPPVQGRSALAQLKAEVAGPAFPLDADQVAVYLGAKYLDRGKDVLVSQIVKLYLQQALATTPDVPRLRSRQVLMAAKARRFDLYQAAMAEAWPTRVAAADAAALPHVIELLGLDPELWPRVSDADRIRLGAFIQQVPASPAAALLDALRVPALHTLARARLAALPADELSQLLLVHPRQDLVSLTLERLEQVNALRDVGPLLDGIRALVPHLSEGDLRRALRAAETNDQIYSSYSAPPRLRQLFLATAAPWPHLASEWGRLVQDRPEFGVVKAELQALNWLPAAAPEEPNEATA</sequence>
<proteinExistence type="predicted"/>
<gene>
    <name evidence="1" type="ORF">ACFP90_20695</name>
</gene>
<evidence type="ECO:0000313" key="1">
    <source>
        <dbReference type="EMBL" id="MFC6662475.1"/>
    </source>
</evidence>
<dbReference type="EMBL" id="JBHSWB010000002">
    <property type="protein sequence ID" value="MFC6662475.1"/>
    <property type="molecule type" value="Genomic_DNA"/>
</dbReference>
<keyword evidence="2" id="KW-1185">Reference proteome</keyword>
<dbReference type="Proteomes" id="UP001596317">
    <property type="component" value="Unassembled WGS sequence"/>
</dbReference>
<organism evidence="1 2">
    <name type="scientific">Deinococcus multiflagellatus</name>
    <dbReference type="NCBI Taxonomy" id="1656887"/>
    <lineage>
        <taxon>Bacteria</taxon>
        <taxon>Thermotogati</taxon>
        <taxon>Deinococcota</taxon>
        <taxon>Deinococci</taxon>
        <taxon>Deinococcales</taxon>
        <taxon>Deinococcaceae</taxon>
        <taxon>Deinococcus</taxon>
    </lineage>
</organism>
<accession>A0ABW1ZNG5</accession>
<evidence type="ECO:0000313" key="2">
    <source>
        <dbReference type="Proteomes" id="UP001596317"/>
    </source>
</evidence>
<dbReference type="RefSeq" id="WP_380058444.1">
    <property type="nucleotide sequence ID" value="NZ_JBHSWB010000002.1"/>
</dbReference>
<reference evidence="2" key="1">
    <citation type="journal article" date="2019" name="Int. J. Syst. Evol. Microbiol.">
        <title>The Global Catalogue of Microorganisms (GCM) 10K type strain sequencing project: providing services to taxonomists for standard genome sequencing and annotation.</title>
        <authorList>
            <consortium name="The Broad Institute Genomics Platform"/>
            <consortium name="The Broad Institute Genome Sequencing Center for Infectious Disease"/>
            <person name="Wu L."/>
            <person name="Ma J."/>
        </authorList>
    </citation>
    <scope>NUCLEOTIDE SEQUENCE [LARGE SCALE GENOMIC DNA]</scope>
    <source>
        <strain evidence="2">CCUG 63830</strain>
    </source>
</reference>